<organism evidence="2 3">
    <name type="scientific">Streptomyces buecherae</name>
    <dbReference type="NCBI Taxonomy" id="2763006"/>
    <lineage>
        <taxon>Bacteria</taxon>
        <taxon>Bacillati</taxon>
        <taxon>Actinomycetota</taxon>
        <taxon>Actinomycetes</taxon>
        <taxon>Kitasatosporales</taxon>
        <taxon>Streptomycetaceae</taxon>
        <taxon>Streptomyces</taxon>
    </lineage>
</organism>
<gene>
    <name evidence="2" type="ORF">HUT08_19410</name>
</gene>
<accession>A0A7H8NJB0</accession>
<evidence type="ECO:0000313" key="2">
    <source>
        <dbReference type="EMBL" id="QKW54631.1"/>
    </source>
</evidence>
<evidence type="ECO:0008006" key="4">
    <source>
        <dbReference type="Google" id="ProtNLM"/>
    </source>
</evidence>
<sequence length="247" mass="26402">MTGEDIVRARAGERGVVERTGGQGPAGTPAPVTVELARAALTAALLDRFEGPLRPPATRTPIAHPNGFVKLPLAHLPADGRRLFLHVWRAGGEDAQIHDHRWDFAASVLTGELYNTVVEVAPDEAPRGPAGATDPDPDAYHVVRYRPQDGGFHLDASDAYRVRVTGTRTHTVPAGGQYGMSAHTPHRAGAAPGTLTLVARGRPVRDDSRVLVRGPVTGGFRRWRYVNAGAGADERGRYLRAALEALS</sequence>
<dbReference type="SUPFAM" id="SSF51182">
    <property type="entry name" value="RmlC-like cupins"/>
    <property type="match status" value="1"/>
</dbReference>
<dbReference type="EMBL" id="CP054929">
    <property type="protein sequence ID" value="QKW54631.1"/>
    <property type="molecule type" value="Genomic_DNA"/>
</dbReference>
<protein>
    <recommendedName>
        <fullName evidence="4">Cysteine dioxygenase family protein</fullName>
    </recommendedName>
</protein>
<name>A0A7H8NJB0_9ACTN</name>
<dbReference type="Proteomes" id="UP000509303">
    <property type="component" value="Chromosome"/>
</dbReference>
<dbReference type="AlphaFoldDB" id="A0A7H8NJB0"/>
<evidence type="ECO:0000313" key="3">
    <source>
        <dbReference type="Proteomes" id="UP000509303"/>
    </source>
</evidence>
<reference evidence="2 3" key="1">
    <citation type="submission" date="2020-06" db="EMBL/GenBank/DDBJ databases">
        <title>Genome mining for natural products.</title>
        <authorList>
            <person name="Zhang B."/>
            <person name="Shi J."/>
            <person name="Ge H."/>
        </authorList>
    </citation>
    <scope>NUCLEOTIDE SEQUENCE [LARGE SCALE GENOMIC DNA]</scope>
    <source>
        <strain evidence="2 3">NA00687</strain>
    </source>
</reference>
<evidence type="ECO:0000256" key="1">
    <source>
        <dbReference type="SAM" id="MobiDB-lite"/>
    </source>
</evidence>
<feature type="compositionally biased region" description="Basic and acidic residues" evidence="1">
    <location>
        <begin position="1"/>
        <end position="17"/>
    </location>
</feature>
<dbReference type="InterPro" id="IPR011051">
    <property type="entry name" value="RmlC_Cupin_sf"/>
</dbReference>
<feature type="region of interest" description="Disordered" evidence="1">
    <location>
        <begin position="1"/>
        <end position="29"/>
    </location>
</feature>
<keyword evidence="3" id="KW-1185">Reference proteome</keyword>
<proteinExistence type="predicted"/>